<proteinExistence type="predicted"/>
<keyword evidence="3" id="KW-0597">Phosphoprotein</keyword>
<dbReference type="Gene3D" id="3.30.565.10">
    <property type="entry name" value="Histidine kinase-like ATPase, C-terminal domain"/>
    <property type="match status" value="1"/>
</dbReference>
<evidence type="ECO:0000256" key="11">
    <source>
        <dbReference type="ARBA" id="ARBA00023136"/>
    </source>
</evidence>
<evidence type="ECO:0000256" key="7">
    <source>
        <dbReference type="ARBA" id="ARBA00022777"/>
    </source>
</evidence>
<dbReference type="AlphaFoldDB" id="A0AAE3J7M0"/>
<evidence type="ECO:0000256" key="12">
    <source>
        <dbReference type="SAM" id="Phobius"/>
    </source>
</evidence>
<reference evidence="14 15" key="1">
    <citation type="submission" date="2021-10" db="EMBL/GenBank/DDBJ databases">
        <title>Anaerobic single-cell dispensing facilitates the cultivation of human gut bacteria.</title>
        <authorList>
            <person name="Afrizal A."/>
        </authorList>
    </citation>
    <scope>NUCLEOTIDE SEQUENCE [LARGE SCALE GENOMIC DNA]</scope>
    <source>
        <strain evidence="14 15">CLA-AA-H277</strain>
    </source>
</reference>
<keyword evidence="5 12" id="KW-0812">Transmembrane</keyword>
<dbReference type="GO" id="GO:0005886">
    <property type="term" value="C:plasma membrane"/>
    <property type="evidence" value="ECO:0007669"/>
    <property type="project" value="UniProtKB-SubCell"/>
</dbReference>
<dbReference type="Proteomes" id="UP001197875">
    <property type="component" value="Unassembled WGS sequence"/>
</dbReference>
<accession>A0AAE3J7M0</accession>
<evidence type="ECO:0000256" key="8">
    <source>
        <dbReference type="ARBA" id="ARBA00022840"/>
    </source>
</evidence>
<evidence type="ECO:0000256" key="9">
    <source>
        <dbReference type="ARBA" id="ARBA00022989"/>
    </source>
</evidence>
<evidence type="ECO:0000313" key="15">
    <source>
        <dbReference type="Proteomes" id="UP001197875"/>
    </source>
</evidence>
<evidence type="ECO:0000256" key="1">
    <source>
        <dbReference type="ARBA" id="ARBA00004651"/>
    </source>
</evidence>
<evidence type="ECO:0000256" key="5">
    <source>
        <dbReference type="ARBA" id="ARBA00022692"/>
    </source>
</evidence>
<dbReference type="InterPro" id="IPR050640">
    <property type="entry name" value="Bact_2-comp_sensor_kinase"/>
</dbReference>
<evidence type="ECO:0000313" key="14">
    <source>
        <dbReference type="EMBL" id="MCC2190545.1"/>
    </source>
</evidence>
<dbReference type="InterPro" id="IPR010559">
    <property type="entry name" value="Sig_transdc_His_kin_internal"/>
</dbReference>
<keyword evidence="6" id="KW-0547">Nucleotide-binding</keyword>
<evidence type="ECO:0000256" key="4">
    <source>
        <dbReference type="ARBA" id="ARBA00022679"/>
    </source>
</evidence>
<keyword evidence="4" id="KW-0808">Transferase</keyword>
<feature type="domain" description="Signal transduction histidine kinase internal region" evidence="13">
    <location>
        <begin position="78"/>
        <end position="155"/>
    </location>
</feature>
<evidence type="ECO:0000256" key="3">
    <source>
        <dbReference type="ARBA" id="ARBA00022553"/>
    </source>
</evidence>
<dbReference type="InterPro" id="IPR036890">
    <property type="entry name" value="HATPase_C_sf"/>
</dbReference>
<dbReference type="GO" id="GO:0005524">
    <property type="term" value="F:ATP binding"/>
    <property type="evidence" value="ECO:0007669"/>
    <property type="project" value="UniProtKB-KW"/>
</dbReference>
<evidence type="ECO:0000256" key="2">
    <source>
        <dbReference type="ARBA" id="ARBA00022475"/>
    </source>
</evidence>
<keyword evidence="10" id="KW-0902">Two-component regulatory system</keyword>
<keyword evidence="2" id="KW-1003">Cell membrane</keyword>
<keyword evidence="8" id="KW-0067">ATP-binding</keyword>
<protein>
    <submittedName>
        <fullName evidence="14">Histidine kinase</fullName>
    </submittedName>
</protein>
<keyword evidence="15" id="KW-1185">Reference proteome</keyword>
<sequence length="274" mass="32044">MIPKDEYLREARGIKKTGFLLGGIASLAVLFFCLIWNRKYTRPIQILMDQMEMVGKEQLDIENPEKVGWPEQEKAREELLALQYQINPHFLYNSLNSIRWMAMMTNNTKVADSLVILCKVIMPILRNPSFTWKLSDELDFLENYIKMMRIRYGNEMEYHLQCDDGIQDEDFPRFIIQPVMENCFVHGSSSAEIRHIYLRIRKTERFAIEVQNTGSFLEAEKETAVNRKIAEGTPDNESIGLCNIRKRLNLLYGEKGDIWLESSPERGVLVYICF</sequence>
<comment type="caution">
    <text evidence="14">The sequence shown here is derived from an EMBL/GenBank/DDBJ whole genome shotgun (WGS) entry which is preliminary data.</text>
</comment>
<keyword evidence="9 12" id="KW-1133">Transmembrane helix</keyword>
<name>A0AAE3J7M0_9FIRM</name>
<evidence type="ECO:0000256" key="10">
    <source>
        <dbReference type="ARBA" id="ARBA00023012"/>
    </source>
</evidence>
<feature type="transmembrane region" description="Helical" evidence="12">
    <location>
        <begin position="18"/>
        <end position="37"/>
    </location>
</feature>
<evidence type="ECO:0000259" key="13">
    <source>
        <dbReference type="Pfam" id="PF06580"/>
    </source>
</evidence>
<gene>
    <name evidence="14" type="ORF">LKD71_12150</name>
</gene>
<evidence type="ECO:0000256" key="6">
    <source>
        <dbReference type="ARBA" id="ARBA00022741"/>
    </source>
</evidence>
<comment type="subcellular location">
    <subcellularLocation>
        <location evidence="1">Cell membrane</location>
        <topology evidence="1">Multi-pass membrane protein</topology>
    </subcellularLocation>
</comment>
<organism evidence="14 15">
    <name type="scientific">Fusicatenibacter faecihominis</name>
    <dbReference type="NCBI Taxonomy" id="2881276"/>
    <lineage>
        <taxon>Bacteria</taxon>
        <taxon>Bacillati</taxon>
        <taxon>Bacillota</taxon>
        <taxon>Clostridia</taxon>
        <taxon>Lachnospirales</taxon>
        <taxon>Lachnospiraceae</taxon>
        <taxon>Fusicatenibacter</taxon>
    </lineage>
</organism>
<dbReference type="RefSeq" id="WP_227615614.1">
    <property type="nucleotide sequence ID" value="NZ_JAJEPR010000021.1"/>
</dbReference>
<dbReference type="EMBL" id="JAJEPR010000021">
    <property type="protein sequence ID" value="MCC2190545.1"/>
    <property type="molecule type" value="Genomic_DNA"/>
</dbReference>
<dbReference type="GO" id="GO:0000155">
    <property type="term" value="F:phosphorelay sensor kinase activity"/>
    <property type="evidence" value="ECO:0007669"/>
    <property type="project" value="InterPro"/>
</dbReference>
<dbReference type="Pfam" id="PF06580">
    <property type="entry name" value="His_kinase"/>
    <property type="match status" value="1"/>
</dbReference>
<keyword evidence="7 14" id="KW-0418">Kinase</keyword>
<dbReference type="SUPFAM" id="SSF55874">
    <property type="entry name" value="ATPase domain of HSP90 chaperone/DNA topoisomerase II/histidine kinase"/>
    <property type="match status" value="1"/>
</dbReference>
<dbReference type="PANTHER" id="PTHR34220:SF11">
    <property type="entry name" value="SENSOR PROTEIN KINASE HPTS"/>
    <property type="match status" value="1"/>
</dbReference>
<dbReference type="PANTHER" id="PTHR34220">
    <property type="entry name" value="SENSOR HISTIDINE KINASE YPDA"/>
    <property type="match status" value="1"/>
</dbReference>
<keyword evidence="11 12" id="KW-0472">Membrane</keyword>